<keyword evidence="2" id="KW-1185">Reference proteome</keyword>
<evidence type="ECO:0000313" key="2">
    <source>
        <dbReference type="Proteomes" id="UP000014071"/>
    </source>
</evidence>
<dbReference type="RefSeq" id="XP_012191707.1">
    <property type="nucleotide sequence ID" value="XM_012336317.1"/>
</dbReference>
<organism evidence="1 2">
    <name type="scientific">Pseudozyma hubeiensis (strain SY62)</name>
    <name type="common">Yeast</name>
    <dbReference type="NCBI Taxonomy" id="1305764"/>
    <lineage>
        <taxon>Eukaryota</taxon>
        <taxon>Fungi</taxon>
        <taxon>Dikarya</taxon>
        <taxon>Basidiomycota</taxon>
        <taxon>Ustilaginomycotina</taxon>
        <taxon>Ustilaginomycetes</taxon>
        <taxon>Ustilaginales</taxon>
        <taxon>Ustilaginaceae</taxon>
        <taxon>Pseudozyma</taxon>
    </lineage>
</organism>
<dbReference type="Proteomes" id="UP000014071">
    <property type="component" value="Unassembled WGS sequence"/>
</dbReference>
<dbReference type="GeneID" id="24110986"/>
<dbReference type="AlphaFoldDB" id="R9PJ13"/>
<name>R9PJ13_PSEHS</name>
<accession>R9PJ13</accession>
<reference evidence="2" key="1">
    <citation type="journal article" date="2013" name="Genome Announc.">
        <title>Draft genome sequence of the basidiomycetous yeast-like fungus Pseudozyma hubeiensis SY62, which produces an abundant amount of the biosurfactant mannosylerythritol lipids.</title>
        <authorList>
            <person name="Konishi M."/>
            <person name="Hatada Y."/>
            <person name="Horiuchi J."/>
        </authorList>
    </citation>
    <scope>NUCLEOTIDE SEQUENCE [LARGE SCALE GENOMIC DNA]</scope>
    <source>
        <strain evidence="2">SY62</strain>
    </source>
</reference>
<protein>
    <submittedName>
        <fullName evidence="1">Uncharacterized protein</fullName>
    </submittedName>
</protein>
<evidence type="ECO:0000313" key="1">
    <source>
        <dbReference type="EMBL" id="GAC98120.1"/>
    </source>
</evidence>
<sequence>MPFRRSLVVGFDPTGDLSEIHLASGSHHVAASTDFGTAAKCTQMQGQEGGASLSTFATGMQSSAHVHDTTPTSDRKSSSSICRSCRASSSVFPALGYRVLLAIRS</sequence>
<dbReference type="EMBL" id="DF238815">
    <property type="protein sequence ID" value="GAC98120.1"/>
    <property type="molecule type" value="Genomic_DNA"/>
</dbReference>
<proteinExistence type="predicted"/>
<gene>
    <name evidence="1" type="ORF">PHSY_005709</name>
</gene>
<dbReference type="HOGENOM" id="CLU_2237789_0_0_1"/>